<protein>
    <submittedName>
        <fullName evidence="3">Ceramide-1-phosphate transfer protein-like</fullName>
    </submittedName>
</protein>
<dbReference type="GeneID" id="100375621"/>
<accession>A0ABM0M7S2</accession>
<dbReference type="PANTHER" id="PTHR10219:SF43">
    <property type="entry name" value="GLYCOLIPID TRANSFER PROTEIN DOMAIN-CONTAINING PROTEIN"/>
    <property type="match status" value="1"/>
</dbReference>
<evidence type="ECO:0000259" key="1">
    <source>
        <dbReference type="Pfam" id="PF08718"/>
    </source>
</evidence>
<name>A0ABM0M7S2_SACKO</name>
<evidence type="ECO:0000313" key="2">
    <source>
        <dbReference type="Proteomes" id="UP000694865"/>
    </source>
</evidence>
<reference evidence="3" key="1">
    <citation type="submission" date="2025-08" db="UniProtKB">
        <authorList>
            <consortium name="RefSeq"/>
        </authorList>
    </citation>
    <scope>IDENTIFICATION</scope>
    <source>
        <tissue evidence="3">Testes</tissue>
    </source>
</reference>
<dbReference type="RefSeq" id="XP_006816063.1">
    <property type="nucleotide sequence ID" value="XM_006816000.1"/>
</dbReference>
<dbReference type="Gene3D" id="1.10.3520.10">
    <property type="entry name" value="Glycolipid transfer protein"/>
    <property type="match status" value="1"/>
</dbReference>
<proteinExistence type="predicted"/>
<dbReference type="Pfam" id="PF08718">
    <property type="entry name" value="GLTP"/>
    <property type="match status" value="1"/>
</dbReference>
<dbReference type="Proteomes" id="UP000694865">
    <property type="component" value="Unplaced"/>
</dbReference>
<evidence type="ECO:0000313" key="3">
    <source>
        <dbReference type="RefSeq" id="XP_006816063.1"/>
    </source>
</evidence>
<sequence>MKKTGNVHGLDLALVIKELNECHPEKDTILLDHYINTFTEFARFFDAMGKLFSFVSKDVHEKVGILAKHRQSSHGEKFKTMQSMMEYEIKNDLTTSKSAEGLLSGSRTVLRLHRALAFIIGMLRKVDGGSDHDKVSTLAGEAYNDSLAHFHPWLVRKAVGFALYTLPTRKHFMENSFKESPEEAHKILPDLLQISDTVYDEVEQLYTKHDLLMLP</sequence>
<dbReference type="PANTHER" id="PTHR10219">
    <property type="entry name" value="GLYCOLIPID TRANSFER PROTEIN-RELATED"/>
    <property type="match status" value="1"/>
</dbReference>
<dbReference type="InterPro" id="IPR014830">
    <property type="entry name" value="Glycolipid_transfer_prot_dom"/>
</dbReference>
<keyword evidence="2" id="KW-1185">Reference proteome</keyword>
<organism evidence="2 3">
    <name type="scientific">Saccoglossus kowalevskii</name>
    <name type="common">Acorn worm</name>
    <dbReference type="NCBI Taxonomy" id="10224"/>
    <lineage>
        <taxon>Eukaryota</taxon>
        <taxon>Metazoa</taxon>
        <taxon>Hemichordata</taxon>
        <taxon>Enteropneusta</taxon>
        <taxon>Harrimaniidae</taxon>
        <taxon>Saccoglossus</taxon>
    </lineage>
</organism>
<feature type="domain" description="Glycolipid transfer protein" evidence="1">
    <location>
        <begin position="30"/>
        <end position="175"/>
    </location>
</feature>
<dbReference type="SUPFAM" id="SSF110004">
    <property type="entry name" value="Glycolipid transfer protein, GLTP"/>
    <property type="match status" value="1"/>
</dbReference>
<dbReference type="InterPro" id="IPR036497">
    <property type="entry name" value="GLTP_sf"/>
</dbReference>
<gene>
    <name evidence="3" type="primary">LOC100375621</name>
</gene>